<keyword evidence="1" id="KW-0472">Membrane</keyword>
<sequence length="147" mass="16979">MKKYGVGLILSLVVLFLLMVVNAQLYRHVMPLYTPIMFLTFHVLVYKHLIPEKRYGAYFFFVLVVGASIFFSLPEFTHQQAQEHIWATYGQDLELTEQDNLPLDRSDLWHPFAPSWGYAFVGTVPSSNEHISLLFIPDTGRIFEIAP</sequence>
<dbReference type="Proteomes" id="UP000242682">
    <property type="component" value="Unassembled WGS sequence"/>
</dbReference>
<evidence type="ECO:0000313" key="2">
    <source>
        <dbReference type="EMBL" id="PSL40930.1"/>
    </source>
</evidence>
<feature type="transmembrane region" description="Helical" evidence="1">
    <location>
        <begin position="57"/>
        <end position="74"/>
    </location>
</feature>
<protein>
    <submittedName>
        <fullName evidence="2">Uncharacterized protein</fullName>
    </submittedName>
</protein>
<gene>
    <name evidence="2" type="ORF">B0H99_10362</name>
</gene>
<comment type="caution">
    <text evidence="2">The sequence shown here is derived from an EMBL/GenBank/DDBJ whole genome shotgun (WGS) entry which is preliminary data.</text>
</comment>
<dbReference type="EMBL" id="PYAT01000003">
    <property type="protein sequence ID" value="PSL40930.1"/>
    <property type="molecule type" value="Genomic_DNA"/>
</dbReference>
<keyword evidence="1" id="KW-1133">Transmembrane helix</keyword>
<dbReference type="OrthoDB" id="2427787at2"/>
<accession>A0A2P8H409</accession>
<evidence type="ECO:0000256" key="1">
    <source>
        <dbReference type="SAM" id="Phobius"/>
    </source>
</evidence>
<keyword evidence="1" id="KW-0812">Transmembrane</keyword>
<name>A0A2P8H409_9BACL</name>
<organism evidence="2 3">
    <name type="scientific">Planomicrobium soli</name>
    <dbReference type="NCBI Taxonomy" id="1176648"/>
    <lineage>
        <taxon>Bacteria</taxon>
        <taxon>Bacillati</taxon>
        <taxon>Bacillota</taxon>
        <taxon>Bacilli</taxon>
        <taxon>Bacillales</taxon>
        <taxon>Caryophanaceae</taxon>
        <taxon>Planomicrobium</taxon>
    </lineage>
</organism>
<proteinExistence type="predicted"/>
<dbReference type="RefSeq" id="WP_106532444.1">
    <property type="nucleotide sequence ID" value="NZ_PYAT01000003.1"/>
</dbReference>
<reference evidence="2 3" key="1">
    <citation type="submission" date="2018-03" db="EMBL/GenBank/DDBJ databases">
        <title>Genomic Encyclopedia of Type Strains, Phase III (KMG-III): the genomes of soil and plant-associated and newly described type strains.</title>
        <authorList>
            <person name="Whitman W."/>
        </authorList>
    </citation>
    <scope>NUCLEOTIDE SEQUENCE [LARGE SCALE GENOMIC DNA]</scope>
    <source>
        <strain evidence="2 3">CGMCC 1.12259</strain>
    </source>
</reference>
<feature type="transmembrane region" description="Helical" evidence="1">
    <location>
        <begin position="33"/>
        <end position="50"/>
    </location>
</feature>
<dbReference type="AlphaFoldDB" id="A0A2P8H409"/>
<evidence type="ECO:0000313" key="3">
    <source>
        <dbReference type="Proteomes" id="UP000242682"/>
    </source>
</evidence>
<keyword evidence="3" id="KW-1185">Reference proteome</keyword>